<dbReference type="OrthoDB" id="1060944at2759"/>
<dbReference type="InterPro" id="IPR046956">
    <property type="entry name" value="RLP23-like"/>
</dbReference>
<evidence type="ECO:0000313" key="9">
    <source>
        <dbReference type="EMBL" id="KAA8532490.1"/>
    </source>
</evidence>
<comment type="subcellular location">
    <subcellularLocation>
        <location evidence="1">Membrane</location>
        <topology evidence="1">Single-pass type I membrane protein</topology>
    </subcellularLocation>
</comment>
<evidence type="ECO:0008006" key="11">
    <source>
        <dbReference type="Google" id="ProtNLM"/>
    </source>
</evidence>
<dbReference type="PANTHER" id="PTHR48063">
    <property type="entry name" value="LRR RECEPTOR-LIKE KINASE"/>
    <property type="match status" value="1"/>
</dbReference>
<dbReference type="FunFam" id="3.80.10.10:FF:000041">
    <property type="entry name" value="LRR receptor-like serine/threonine-protein kinase ERECTA"/>
    <property type="match status" value="3"/>
</dbReference>
<evidence type="ECO:0000256" key="2">
    <source>
        <dbReference type="ARBA" id="ARBA00022614"/>
    </source>
</evidence>
<keyword evidence="7" id="KW-0472">Membrane</keyword>
<keyword evidence="10" id="KW-1185">Reference proteome</keyword>
<keyword evidence="6" id="KW-1133">Transmembrane helix</keyword>
<dbReference type="Pfam" id="PF13855">
    <property type="entry name" value="LRR_8"/>
    <property type="match status" value="2"/>
</dbReference>
<evidence type="ECO:0000256" key="5">
    <source>
        <dbReference type="ARBA" id="ARBA00022737"/>
    </source>
</evidence>
<proteinExistence type="predicted"/>
<keyword evidence="8" id="KW-0325">Glycoprotein</keyword>
<keyword evidence="4" id="KW-0732">Signal</keyword>
<dbReference type="Proteomes" id="UP000325577">
    <property type="component" value="Linkage Group LG19"/>
</dbReference>
<dbReference type="PRINTS" id="PR00019">
    <property type="entry name" value="LEURICHRPT"/>
</dbReference>
<gene>
    <name evidence="9" type="ORF">F0562_032510</name>
</gene>
<dbReference type="Gene3D" id="3.80.10.10">
    <property type="entry name" value="Ribonuclease Inhibitor"/>
    <property type="match status" value="1"/>
</dbReference>
<evidence type="ECO:0000256" key="1">
    <source>
        <dbReference type="ARBA" id="ARBA00004479"/>
    </source>
</evidence>
<evidence type="ECO:0000256" key="6">
    <source>
        <dbReference type="ARBA" id="ARBA00022989"/>
    </source>
</evidence>
<accession>A0A5J5AP97</accession>
<evidence type="ECO:0000256" key="4">
    <source>
        <dbReference type="ARBA" id="ARBA00022729"/>
    </source>
</evidence>
<organism evidence="9 10">
    <name type="scientific">Nyssa sinensis</name>
    <dbReference type="NCBI Taxonomy" id="561372"/>
    <lineage>
        <taxon>Eukaryota</taxon>
        <taxon>Viridiplantae</taxon>
        <taxon>Streptophyta</taxon>
        <taxon>Embryophyta</taxon>
        <taxon>Tracheophyta</taxon>
        <taxon>Spermatophyta</taxon>
        <taxon>Magnoliopsida</taxon>
        <taxon>eudicotyledons</taxon>
        <taxon>Gunneridae</taxon>
        <taxon>Pentapetalae</taxon>
        <taxon>asterids</taxon>
        <taxon>Cornales</taxon>
        <taxon>Nyssaceae</taxon>
        <taxon>Nyssa</taxon>
    </lineage>
</organism>
<dbReference type="AlphaFoldDB" id="A0A5J5AP97"/>
<dbReference type="SUPFAM" id="SSF52047">
    <property type="entry name" value="RNI-like"/>
    <property type="match status" value="1"/>
</dbReference>
<dbReference type="InterPro" id="IPR001611">
    <property type="entry name" value="Leu-rich_rpt"/>
</dbReference>
<dbReference type="InterPro" id="IPR032675">
    <property type="entry name" value="LRR_dom_sf"/>
</dbReference>
<keyword evidence="3" id="KW-0812">Transmembrane</keyword>
<dbReference type="GO" id="GO:0016020">
    <property type="term" value="C:membrane"/>
    <property type="evidence" value="ECO:0007669"/>
    <property type="project" value="UniProtKB-SubCell"/>
</dbReference>
<evidence type="ECO:0000256" key="8">
    <source>
        <dbReference type="ARBA" id="ARBA00023180"/>
    </source>
</evidence>
<keyword evidence="2" id="KW-0433">Leucine-rich repeat</keyword>
<keyword evidence="5" id="KW-0677">Repeat</keyword>
<dbReference type="PANTHER" id="PTHR48063:SF112">
    <property type="entry name" value="RECEPTOR LIKE PROTEIN 30-LIKE"/>
    <property type="match status" value="1"/>
</dbReference>
<evidence type="ECO:0000313" key="10">
    <source>
        <dbReference type="Proteomes" id="UP000325577"/>
    </source>
</evidence>
<protein>
    <recommendedName>
        <fullName evidence="11">Leucine-rich repeat-containing N-terminal plant-type domain-containing protein</fullName>
    </recommendedName>
</protein>
<reference evidence="9 10" key="1">
    <citation type="submission" date="2019-09" db="EMBL/GenBank/DDBJ databases">
        <title>A chromosome-level genome assembly of the Chinese tupelo Nyssa sinensis.</title>
        <authorList>
            <person name="Yang X."/>
            <person name="Kang M."/>
            <person name="Yang Y."/>
            <person name="Xiong H."/>
            <person name="Wang M."/>
            <person name="Zhang Z."/>
            <person name="Wang Z."/>
            <person name="Wu H."/>
            <person name="Ma T."/>
            <person name="Liu J."/>
            <person name="Xi Z."/>
        </authorList>
    </citation>
    <scope>NUCLEOTIDE SEQUENCE [LARGE SCALE GENOMIC DNA]</scope>
    <source>
        <strain evidence="9">J267</strain>
        <tissue evidence="9">Leaf</tissue>
    </source>
</reference>
<name>A0A5J5AP97_9ASTE</name>
<dbReference type="EMBL" id="CM018042">
    <property type="protein sequence ID" value="KAA8532490.1"/>
    <property type="molecule type" value="Genomic_DNA"/>
</dbReference>
<sequence length="417" mass="46885">MSSCKLGPKFPHWLQTQRHVGLLFMSNANISDTIPEWFEDVFSDTNSLDLSYNQISSKLPKFPSDTYKFDLSNNLLSGNIPQIDDNTTLVLYNLLLSNNVLTGAIPEYLCKINALVVIDLSRNQLSGGIPSCLGNLQWLKVLDLGNNSLEGNIPSSLGSLQGLESLHLHNNRFHGKLPSSLQKLTNLMVLDLGKNDLADIIPHWIGEKLSNLKFLNLKSNKFNGGIPIELCHLSALQLLDLAQNYITGHIPHCFGNFTAMIVNDLNDDWLLIAYAEHEENILDSMKGRELEYTETVLPYLTSIDLSNNYIVGEIPEELMDLSGLLNLNLAGNNLKGRIPKEIGNLEQLETLDLSRNKLSGPGFLVGFLGVCGILHFQKSWRYAFFQLVDNIYNRLVVAIELKATWMQRKFRKGEFRE</sequence>
<evidence type="ECO:0000256" key="7">
    <source>
        <dbReference type="ARBA" id="ARBA00023136"/>
    </source>
</evidence>
<dbReference type="Pfam" id="PF00560">
    <property type="entry name" value="LRR_1"/>
    <property type="match status" value="3"/>
</dbReference>
<evidence type="ECO:0000256" key="3">
    <source>
        <dbReference type="ARBA" id="ARBA00022692"/>
    </source>
</evidence>